<protein>
    <submittedName>
        <fullName evidence="1">Uncharacterized protein</fullName>
    </submittedName>
</protein>
<evidence type="ECO:0000313" key="1">
    <source>
        <dbReference type="EMBL" id="CAG6742192.1"/>
    </source>
</evidence>
<proteinExistence type="predicted"/>
<dbReference type="EMBL" id="HBUF01433250">
    <property type="protein sequence ID" value="CAG6742192.1"/>
    <property type="molecule type" value="Transcribed_RNA"/>
</dbReference>
<name>A0A8D8Z9R5_9HEMI</name>
<reference evidence="1" key="1">
    <citation type="submission" date="2021-05" db="EMBL/GenBank/DDBJ databases">
        <authorList>
            <person name="Alioto T."/>
            <person name="Alioto T."/>
            <person name="Gomez Garrido J."/>
        </authorList>
    </citation>
    <scope>NUCLEOTIDE SEQUENCE</scope>
</reference>
<dbReference type="AlphaFoldDB" id="A0A8D8Z9R5"/>
<dbReference type="EMBL" id="HBUF01286935">
    <property type="protein sequence ID" value="CAG6688480.1"/>
    <property type="molecule type" value="Transcribed_RNA"/>
</dbReference>
<dbReference type="EMBL" id="HBUF01286936">
    <property type="protein sequence ID" value="CAG6688481.1"/>
    <property type="molecule type" value="Transcribed_RNA"/>
</dbReference>
<accession>A0A8D8Z9R5</accession>
<sequence>MVDINSILGSKSKIFSFFASFYEHFLEFQVVSLKFDGFVHFLFERSRFTEISLFSHLKVLFHYFLPEFKMRLVWFSGAFVFHLFQFFCQFDLPFQVNFFLFNIASGSMQAVCSHSSGSCSYFIFKPPPAFS</sequence>
<organism evidence="1">
    <name type="scientific">Cacopsylla melanoneura</name>
    <dbReference type="NCBI Taxonomy" id="428564"/>
    <lineage>
        <taxon>Eukaryota</taxon>
        <taxon>Metazoa</taxon>
        <taxon>Ecdysozoa</taxon>
        <taxon>Arthropoda</taxon>
        <taxon>Hexapoda</taxon>
        <taxon>Insecta</taxon>
        <taxon>Pterygota</taxon>
        <taxon>Neoptera</taxon>
        <taxon>Paraneoptera</taxon>
        <taxon>Hemiptera</taxon>
        <taxon>Sternorrhyncha</taxon>
        <taxon>Psylloidea</taxon>
        <taxon>Psyllidae</taxon>
        <taxon>Psyllinae</taxon>
        <taxon>Cacopsylla</taxon>
    </lineage>
</organism>